<name>A0A931FC52_9ENTE</name>
<evidence type="ECO:0000259" key="3">
    <source>
        <dbReference type="PROSITE" id="PS51723"/>
    </source>
</evidence>
<evidence type="ECO:0000256" key="1">
    <source>
        <dbReference type="ARBA" id="ARBA00022801"/>
    </source>
</evidence>
<dbReference type="GO" id="GO:0004553">
    <property type="term" value="F:hydrolase activity, hydrolyzing O-glycosyl compounds"/>
    <property type="evidence" value="ECO:0007669"/>
    <property type="project" value="InterPro"/>
</dbReference>
<dbReference type="GO" id="GO:0005576">
    <property type="term" value="C:extracellular region"/>
    <property type="evidence" value="ECO:0007669"/>
    <property type="project" value="InterPro"/>
</dbReference>
<dbReference type="Pfam" id="PF13402">
    <property type="entry name" value="Peptidase_M60"/>
    <property type="match status" value="1"/>
</dbReference>
<dbReference type="SMART" id="SM01276">
    <property type="entry name" value="M60-like"/>
    <property type="match status" value="1"/>
</dbReference>
<sequence>MIHIQNETTKVTSQATNIEIRGGITIPRFILGKMTNKDWEDEVKKHPNAPGYELVGYRSLITGSAKTIDLVKDPTKILESKEKVIALHDKTSGIDGSSPLHRKPIGLVEHFIETGSQGSYMYAFDKHLGFNYRDAMKVVLDPENQERWGIWHELGHTYQVESMNWYDLDEVAVNIFSMRAQKALGQRSRLEKNQDYTRIFKYLDQNQTKDFDQQDEFVRLGMFWQLELAFGEDFYPNLHRLYREEGKLLETEQEKRQYFILSASKISQTNLVPFFEKWGIQVTDATDKQLAQLPKLTKKIWEYRDEMNENVGNITEGDDDNKEDIIEEWANNKVYVGGDIVTYQGHKYRAKWWNLNKVPSMTIDWEKLDE</sequence>
<evidence type="ECO:0000256" key="2">
    <source>
        <dbReference type="ARBA" id="ARBA00023326"/>
    </source>
</evidence>
<dbReference type="CDD" id="cd12215">
    <property type="entry name" value="ChiC_BD"/>
    <property type="match status" value="1"/>
</dbReference>
<keyword evidence="2" id="KW-0119">Carbohydrate metabolism</keyword>
<dbReference type="InterPro" id="IPR042279">
    <property type="entry name" value="Pep_M60_3"/>
</dbReference>
<organism evidence="4 5">
    <name type="scientific">Enterococcus lacertideformus</name>
    <dbReference type="NCBI Taxonomy" id="2771493"/>
    <lineage>
        <taxon>Bacteria</taxon>
        <taxon>Bacillati</taxon>
        <taxon>Bacillota</taxon>
        <taxon>Bacilli</taxon>
        <taxon>Lactobacillales</taxon>
        <taxon>Enterococcaceae</taxon>
        <taxon>Enterococcus</taxon>
    </lineage>
</organism>
<dbReference type="EMBL" id="JADAKE010000008">
    <property type="protein sequence ID" value="MBF8807466.1"/>
    <property type="molecule type" value="Genomic_DNA"/>
</dbReference>
<dbReference type="InterPro" id="IPR003610">
    <property type="entry name" value="CBM5/12"/>
</dbReference>
<dbReference type="PANTHER" id="PTHR15730:SF5">
    <property type="entry name" value="SI:CH211-210B2.2-RELATED"/>
    <property type="match status" value="1"/>
</dbReference>
<dbReference type="InterPro" id="IPR031161">
    <property type="entry name" value="Peptidase_M60_dom"/>
</dbReference>
<dbReference type="Gene3D" id="1.10.390.30">
    <property type="entry name" value="Peptidase M60, enhancin-like domain 3"/>
    <property type="match status" value="1"/>
</dbReference>
<reference evidence="4" key="1">
    <citation type="submission" date="2020-09" db="EMBL/GenBank/DDBJ databases">
        <title>Genomic insights into the novelty and pathogenicity of a unique biofilm-forming Enterococcus sp. bacteria (Enterococcus lacertideformus) identified in reptiles.</title>
        <authorList>
            <person name="Agius J.E."/>
            <person name="Phalen D.N."/>
            <person name="Rose K."/>
            <person name="Eden J.-S."/>
        </authorList>
    </citation>
    <scope>NUCLEOTIDE SEQUENCE</scope>
    <source>
        <strain evidence="4">PHRS 0518</strain>
    </source>
</reference>
<keyword evidence="5" id="KW-1185">Reference proteome</keyword>
<dbReference type="InterPro" id="IPR051244">
    <property type="entry name" value="TCAF"/>
</dbReference>
<proteinExistence type="predicted"/>
<gene>
    <name evidence="4" type="ORF">IC227_02500</name>
</gene>
<dbReference type="GO" id="GO:0030246">
    <property type="term" value="F:carbohydrate binding"/>
    <property type="evidence" value="ECO:0007669"/>
    <property type="project" value="InterPro"/>
</dbReference>
<protein>
    <recommendedName>
        <fullName evidence="3">Peptidase M60 domain-containing protein</fullName>
    </recommendedName>
</protein>
<dbReference type="PROSITE" id="PS51723">
    <property type="entry name" value="PEPTIDASE_M60"/>
    <property type="match status" value="1"/>
</dbReference>
<evidence type="ECO:0000313" key="4">
    <source>
        <dbReference type="EMBL" id="MBF8807466.1"/>
    </source>
</evidence>
<dbReference type="Gene3D" id="3.40.390.80">
    <property type="entry name" value="Peptidase M60, enhancin-like domain 2"/>
    <property type="match status" value="1"/>
</dbReference>
<comment type="caution">
    <text evidence="4">The sequence shown here is derived from an EMBL/GenBank/DDBJ whole genome shotgun (WGS) entry which is preliminary data.</text>
</comment>
<dbReference type="AlphaFoldDB" id="A0A931FC52"/>
<dbReference type="Gene3D" id="2.10.10.20">
    <property type="entry name" value="Carbohydrate-binding module superfamily 5/12"/>
    <property type="match status" value="1"/>
</dbReference>
<dbReference type="SMART" id="SM00495">
    <property type="entry name" value="ChtBD3"/>
    <property type="match status" value="1"/>
</dbReference>
<dbReference type="SUPFAM" id="SSF51055">
    <property type="entry name" value="Carbohydrate binding domain"/>
    <property type="match status" value="1"/>
</dbReference>
<dbReference type="Pfam" id="PF02839">
    <property type="entry name" value="CBM_5_12"/>
    <property type="match status" value="1"/>
</dbReference>
<evidence type="ECO:0000313" key="5">
    <source>
        <dbReference type="Proteomes" id="UP000637757"/>
    </source>
</evidence>
<keyword evidence="1" id="KW-0378">Hydrolase</keyword>
<dbReference type="GO" id="GO:0000272">
    <property type="term" value="P:polysaccharide catabolic process"/>
    <property type="evidence" value="ECO:0007669"/>
    <property type="project" value="UniProtKB-KW"/>
</dbReference>
<dbReference type="Proteomes" id="UP000637757">
    <property type="component" value="Unassembled WGS sequence"/>
</dbReference>
<dbReference type="PANTHER" id="PTHR15730">
    <property type="entry name" value="EXPERIMENTAL AUTOIMMUNE PROSTATITIS ANTIGEN 2-RELATED"/>
    <property type="match status" value="1"/>
</dbReference>
<accession>A0A931FC52</accession>
<dbReference type="InterPro" id="IPR036573">
    <property type="entry name" value="CBM_sf_5/12"/>
</dbReference>
<feature type="domain" description="Peptidase M60" evidence="3">
    <location>
        <begin position="1"/>
        <end position="231"/>
    </location>
</feature>
<keyword evidence="2" id="KW-0624">Polysaccharide degradation</keyword>